<dbReference type="InterPro" id="IPR018799">
    <property type="entry name" value="TRAF3IP1"/>
</dbReference>
<evidence type="ECO:0000256" key="7">
    <source>
        <dbReference type="ARBA" id="ARBA00023273"/>
    </source>
</evidence>
<reference evidence="11 12" key="1">
    <citation type="journal article" date="2024" name="Nat. Commun.">
        <title>Phylogenomics reveals the evolutionary origins of lichenization in chlorophyte algae.</title>
        <authorList>
            <person name="Puginier C."/>
            <person name="Libourel C."/>
            <person name="Otte J."/>
            <person name="Skaloud P."/>
            <person name="Haon M."/>
            <person name="Grisel S."/>
            <person name="Petersen M."/>
            <person name="Berrin J.G."/>
            <person name="Delaux P.M."/>
            <person name="Dal Grande F."/>
            <person name="Keller J."/>
        </authorList>
    </citation>
    <scope>NUCLEOTIDE SEQUENCE [LARGE SCALE GENOMIC DNA]</scope>
    <source>
        <strain evidence="11 12">SAG 2036</strain>
    </source>
</reference>
<dbReference type="GO" id="GO:0070507">
    <property type="term" value="P:regulation of microtubule cytoskeleton organization"/>
    <property type="evidence" value="ECO:0007669"/>
    <property type="project" value="TreeGrafter"/>
</dbReference>
<feature type="compositionally biased region" description="Polar residues" evidence="9">
    <location>
        <begin position="247"/>
        <end position="266"/>
    </location>
</feature>
<dbReference type="Pfam" id="PF10243">
    <property type="entry name" value="MIP-T3"/>
    <property type="match status" value="1"/>
</dbReference>
<dbReference type="EMBL" id="JALJOQ010000107">
    <property type="protein sequence ID" value="KAK9797398.1"/>
    <property type="molecule type" value="Genomic_DNA"/>
</dbReference>
<dbReference type="AlphaFoldDB" id="A0AAW1NSH2"/>
<proteinExistence type="inferred from homology"/>
<evidence type="ECO:0000256" key="1">
    <source>
        <dbReference type="ARBA" id="ARBA00004120"/>
    </source>
</evidence>
<dbReference type="InterPro" id="IPR040468">
    <property type="entry name" value="TRAF3IP1_N"/>
</dbReference>
<sequence>MAEFWVRTQEVLQGPDPLVRRPLLTATLLKRPPFRFLQDVISEVILTTGFKTGLPQDQQNNSATSLDRDAKVQYLKTVFQSVGAVTGKAVKAAPVKVVAGLEPEHTNTFLQLLAEAGRLSQQAARQPQTSNRQAGLLQSTASASVESSAPKPRRSLEASQRRARSSRDGQPASAQSKQPPAPEQIIAKNPERADAQTSHSDIPAVAPGKPPGAKDGSEEAASVASAAVSEPVVLVSRQGPPRIAATASGSQPAQSKSNTGGAQPQNAKVIPTPQEKTGAKGGEHAAMDLTSILMQICEVAPRVAKRMAKCEASLTAAQKQQEHQTVQDQALHGGTQQPS</sequence>
<evidence type="ECO:0000256" key="3">
    <source>
        <dbReference type="ARBA" id="ARBA00022490"/>
    </source>
</evidence>
<feature type="domain" description="TRAF3-interacting protein 1 N-terminal" evidence="10">
    <location>
        <begin position="5"/>
        <end position="116"/>
    </location>
</feature>
<accession>A0AAW1NSH2</accession>
<organism evidence="11 12">
    <name type="scientific">Symbiochloris irregularis</name>
    <dbReference type="NCBI Taxonomy" id="706552"/>
    <lineage>
        <taxon>Eukaryota</taxon>
        <taxon>Viridiplantae</taxon>
        <taxon>Chlorophyta</taxon>
        <taxon>core chlorophytes</taxon>
        <taxon>Trebouxiophyceae</taxon>
        <taxon>Trebouxiales</taxon>
        <taxon>Trebouxiaceae</taxon>
        <taxon>Symbiochloris</taxon>
    </lineage>
</organism>
<feature type="region of interest" description="Disordered" evidence="9">
    <location>
        <begin position="311"/>
        <end position="339"/>
    </location>
</feature>
<evidence type="ECO:0000313" key="12">
    <source>
        <dbReference type="Proteomes" id="UP001465755"/>
    </source>
</evidence>
<evidence type="ECO:0000256" key="8">
    <source>
        <dbReference type="ARBA" id="ARBA00043971"/>
    </source>
</evidence>
<protein>
    <recommendedName>
        <fullName evidence="10">TRAF3-interacting protein 1 N-terminal domain-containing protein</fullName>
    </recommendedName>
</protein>
<dbReference type="Gene3D" id="1.10.418.50">
    <property type="entry name" value="Microtubule-binding protein MIP-T3"/>
    <property type="match status" value="1"/>
</dbReference>
<dbReference type="GO" id="GO:0008017">
    <property type="term" value="F:microtubule binding"/>
    <property type="evidence" value="ECO:0007669"/>
    <property type="project" value="InterPro"/>
</dbReference>
<dbReference type="GO" id="GO:0036064">
    <property type="term" value="C:ciliary basal body"/>
    <property type="evidence" value="ECO:0007669"/>
    <property type="project" value="TreeGrafter"/>
</dbReference>
<keyword evidence="4" id="KW-0970">Cilium biogenesis/degradation</keyword>
<dbReference type="GO" id="GO:0030992">
    <property type="term" value="C:intraciliary transport particle B"/>
    <property type="evidence" value="ECO:0007669"/>
    <property type="project" value="TreeGrafter"/>
</dbReference>
<dbReference type="InterPro" id="IPR042576">
    <property type="entry name" value="TRAF3IP1_N_sf"/>
</dbReference>
<feature type="region of interest" description="Disordered" evidence="9">
    <location>
        <begin position="237"/>
        <end position="281"/>
    </location>
</feature>
<dbReference type="PANTHER" id="PTHR31363">
    <property type="entry name" value="TRAF3-INTERACTING PROTEIN 1"/>
    <property type="match status" value="1"/>
</dbReference>
<dbReference type="Proteomes" id="UP001465755">
    <property type="component" value="Unassembled WGS sequence"/>
</dbReference>
<gene>
    <name evidence="11" type="ORF">WJX73_003902</name>
</gene>
<keyword evidence="6" id="KW-0206">Cytoskeleton</keyword>
<feature type="compositionally biased region" description="Polar residues" evidence="9">
    <location>
        <begin position="121"/>
        <end position="147"/>
    </location>
</feature>
<evidence type="ECO:0000256" key="5">
    <source>
        <dbReference type="ARBA" id="ARBA00023054"/>
    </source>
</evidence>
<keyword evidence="3" id="KW-0963">Cytoplasm</keyword>
<comment type="similarity">
    <text evidence="8">Belongs to the TRAF3IP1 family.</text>
</comment>
<keyword evidence="12" id="KW-1185">Reference proteome</keyword>
<dbReference type="GO" id="GO:0005930">
    <property type="term" value="C:axoneme"/>
    <property type="evidence" value="ECO:0007669"/>
    <property type="project" value="UniProtKB-SubCell"/>
</dbReference>
<evidence type="ECO:0000256" key="2">
    <source>
        <dbReference type="ARBA" id="ARBA00004430"/>
    </source>
</evidence>
<evidence type="ECO:0000256" key="4">
    <source>
        <dbReference type="ARBA" id="ARBA00022794"/>
    </source>
</evidence>
<keyword evidence="7" id="KW-0966">Cell projection</keyword>
<comment type="subcellular location">
    <subcellularLocation>
        <location evidence="2">Cytoplasm</location>
        <location evidence="2">Cytoskeleton</location>
        <location evidence="2">Cilium axoneme</location>
    </subcellularLocation>
    <subcellularLocation>
        <location evidence="1">Cytoplasm</location>
        <location evidence="1">Cytoskeleton</location>
        <location evidence="1">Cilium basal body</location>
    </subcellularLocation>
</comment>
<keyword evidence="5" id="KW-0175">Coiled coil</keyword>
<feature type="region of interest" description="Disordered" evidence="9">
    <location>
        <begin position="121"/>
        <end position="223"/>
    </location>
</feature>
<evidence type="ECO:0000256" key="6">
    <source>
        <dbReference type="ARBA" id="ARBA00023212"/>
    </source>
</evidence>
<evidence type="ECO:0000256" key="9">
    <source>
        <dbReference type="SAM" id="MobiDB-lite"/>
    </source>
</evidence>
<dbReference type="GO" id="GO:0060271">
    <property type="term" value="P:cilium assembly"/>
    <property type="evidence" value="ECO:0007669"/>
    <property type="project" value="TreeGrafter"/>
</dbReference>
<feature type="compositionally biased region" description="Low complexity" evidence="9">
    <location>
        <begin position="203"/>
        <end position="223"/>
    </location>
</feature>
<evidence type="ECO:0000313" key="11">
    <source>
        <dbReference type="EMBL" id="KAK9797398.1"/>
    </source>
</evidence>
<dbReference type="PANTHER" id="PTHR31363:SF0">
    <property type="entry name" value="TRAF3-INTERACTING PROTEIN 1"/>
    <property type="match status" value="1"/>
</dbReference>
<dbReference type="GO" id="GO:0042073">
    <property type="term" value="P:intraciliary transport"/>
    <property type="evidence" value="ECO:0007669"/>
    <property type="project" value="TreeGrafter"/>
</dbReference>
<name>A0AAW1NSH2_9CHLO</name>
<feature type="compositionally biased region" description="Polar residues" evidence="9">
    <location>
        <begin position="315"/>
        <end position="339"/>
    </location>
</feature>
<comment type="caution">
    <text evidence="11">The sequence shown here is derived from an EMBL/GenBank/DDBJ whole genome shotgun (WGS) entry which is preliminary data.</text>
</comment>
<evidence type="ECO:0000259" key="10">
    <source>
        <dbReference type="Pfam" id="PF10243"/>
    </source>
</evidence>